<dbReference type="SUPFAM" id="SSF53187">
    <property type="entry name" value="Zn-dependent exopeptidases"/>
    <property type="match status" value="1"/>
</dbReference>
<dbReference type="InterPro" id="IPR036264">
    <property type="entry name" value="Bact_exopeptidase_dim_dom"/>
</dbReference>
<evidence type="ECO:0000313" key="4">
    <source>
        <dbReference type="EMBL" id="AWM77793.1"/>
    </source>
</evidence>
<dbReference type="OrthoDB" id="9776600at2"/>
<evidence type="ECO:0000256" key="1">
    <source>
        <dbReference type="ARBA" id="ARBA00022723"/>
    </source>
</evidence>
<keyword evidence="2" id="KW-0378">Hydrolase</keyword>
<dbReference type="PANTHER" id="PTHR43808">
    <property type="entry name" value="ACETYLORNITHINE DEACETYLASE"/>
    <property type="match status" value="1"/>
</dbReference>
<dbReference type="Pfam" id="PF01546">
    <property type="entry name" value="Peptidase_M20"/>
    <property type="match status" value="1"/>
</dbReference>
<gene>
    <name evidence="4" type="ORF">HYN04_08460</name>
</gene>
<dbReference type="GO" id="GO:0046872">
    <property type="term" value="F:metal ion binding"/>
    <property type="evidence" value="ECO:0007669"/>
    <property type="project" value="UniProtKB-KW"/>
</dbReference>
<reference evidence="5" key="1">
    <citation type="submission" date="2018-05" db="EMBL/GenBank/DDBJ databases">
        <title>Genome sequencing of Phenylobacterium sp. HYN0004.</title>
        <authorList>
            <person name="Yi H."/>
            <person name="Baek C."/>
        </authorList>
    </citation>
    <scope>NUCLEOTIDE SEQUENCE [LARGE SCALE GENOMIC DNA]</scope>
    <source>
        <strain evidence="5">HYN0004</strain>
    </source>
</reference>
<name>A0A2Z3HMT8_9CAUL</name>
<dbReference type="InterPro" id="IPR011650">
    <property type="entry name" value="Peptidase_M20_dimer"/>
</dbReference>
<evidence type="ECO:0000259" key="3">
    <source>
        <dbReference type="Pfam" id="PF07687"/>
    </source>
</evidence>
<dbReference type="Proteomes" id="UP000247763">
    <property type="component" value="Chromosome"/>
</dbReference>
<dbReference type="InterPro" id="IPR002933">
    <property type="entry name" value="Peptidase_M20"/>
</dbReference>
<protein>
    <submittedName>
        <fullName evidence="4">Peptidase M20</fullName>
    </submittedName>
</protein>
<feature type="domain" description="Peptidase M20 dimerisation" evidence="3">
    <location>
        <begin position="261"/>
        <end position="355"/>
    </location>
</feature>
<dbReference type="Gene3D" id="3.40.630.10">
    <property type="entry name" value="Zn peptidases"/>
    <property type="match status" value="1"/>
</dbReference>
<keyword evidence="5" id="KW-1185">Reference proteome</keyword>
<dbReference type="EMBL" id="CP029479">
    <property type="protein sequence ID" value="AWM77793.1"/>
    <property type="molecule type" value="Genomic_DNA"/>
</dbReference>
<evidence type="ECO:0000313" key="5">
    <source>
        <dbReference type="Proteomes" id="UP000247763"/>
    </source>
</evidence>
<dbReference type="PANTHER" id="PTHR43808:SF17">
    <property type="entry name" value="PEPTIDASE M20"/>
    <property type="match status" value="1"/>
</dbReference>
<keyword evidence="1" id="KW-0479">Metal-binding</keyword>
<sequence length="469" mass="49115">MARARKLLVPHLGFPSLNLIARFRNEANRVRPTCLFSRGIRVRSLVLICFLLALAGPEFARAEQSPEADVSRVASNPRFKAAQKVLMSEHGRTVADIIRLTEIPAPPFGEARRAAEVRKDFEALGLKDVAIDAEGNVTGVRPGLRTAGRGPFLVVAAHLDTVFPEGTDVRVRRDGWRLAAPGVGDNTRSLATLLAWIRALDAAGLKTDSDILFVANVGEEGQGDLRGMKALFGKGSYAGRISAFFSVDGSDPAGVVTRGVGSNRYRVVFSGPGGHSYGAFGIVNPMAAMAGAISGLYALTPPASPKTTYSASVAGGGTSVNTIPASVFVEVDLRSEDPKALAELDRGFRSAVDRAVAAENAARSTALGPVKAELKVLGERPAGMTASDSRLVRITRAAITAQGFTAEEEASSTDSNIPMSLGIPAVTIGAGGRGGRAHAPDEWIDVEPVEMVRGMSAGLLAIVAQAGVR</sequence>
<dbReference type="AlphaFoldDB" id="A0A2Z3HMT8"/>
<dbReference type="Pfam" id="PF07687">
    <property type="entry name" value="M20_dimer"/>
    <property type="match status" value="1"/>
</dbReference>
<dbReference type="GO" id="GO:0016787">
    <property type="term" value="F:hydrolase activity"/>
    <property type="evidence" value="ECO:0007669"/>
    <property type="project" value="UniProtKB-KW"/>
</dbReference>
<dbReference type="Gene3D" id="3.30.70.360">
    <property type="match status" value="1"/>
</dbReference>
<dbReference type="SUPFAM" id="SSF55031">
    <property type="entry name" value="Bacterial exopeptidase dimerisation domain"/>
    <property type="match status" value="1"/>
</dbReference>
<proteinExistence type="predicted"/>
<evidence type="ECO:0000256" key="2">
    <source>
        <dbReference type="ARBA" id="ARBA00022801"/>
    </source>
</evidence>
<organism evidence="4 5">
    <name type="scientific">Phenylobacterium parvum</name>
    <dbReference type="NCBI Taxonomy" id="2201350"/>
    <lineage>
        <taxon>Bacteria</taxon>
        <taxon>Pseudomonadati</taxon>
        <taxon>Pseudomonadota</taxon>
        <taxon>Alphaproteobacteria</taxon>
        <taxon>Caulobacterales</taxon>
        <taxon>Caulobacteraceae</taxon>
        <taxon>Phenylobacterium</taxon>
    </lineage>
</organism>
<dbReference type="InterPro" id="IPR050072">
    <property type="entry name" value="Peptidase_M20A"/>
</dbReference>
<accession>A0A2Z3HMT8</accession>
<dbReference type="KEGG" id="phb:HYN04_08460"/>